<reference evidence="7" key="1">
    <citation type="journal article" date="2019" name="Int. J. Syst. Evol. Microbiol.">
        <title>The Global Catalogue of Microorganisms (GCM) 10K type strain sequencing project: providing services to taxonomists for standard genome sequencing and annotation.</title>
        <authorList>
            <consortium name="The Broad Institute Genomics Platform"/>
            <consortium name="The Broad Institute Genome Sequencing Center for Infectious Disease"/>
            <person name="Wu L."/>
            <person name="Ma J."/>
        </authorList>
    </citation>
    <scope>NUCLEOTIDE SEQUENCE [LARGE SCALE GENOMIC DNA]</scope>
    <source>
        <strain evidence="7">JCM 17728</strain>
    </source>
</reference>
<dbReference type="InterPro" id="IPR043128">
    <property type="entry name" value="Rev_trsase/Diguanyl_cyclase"/>
</dbReference>
<dbReference type="InterPro" id="IPR029787">
    <property type="entry name" value="Nucleotide_cyclase"/>
</dbReference>
<dbReference type="RefSeq" id="WP_345291328.1">
    <property type="nucleotide sequence ID" value="NZ_BAABFV010000001.1"/>
</dbReference>
<evidence type="ECO:0000313" key="6">
    <source>
        <dbReference type="EMBL" id="GAA4355126.1"/>
    </source>
</evidence>
<dbReference type="Pfam" id="PF00990">
    <property type="entry name" value="GGDEF"/>
    <property type="match status" value="1"/>
</dbReference>
<dbReference type="SUPFAM" id="SSF55073">
    <property type="entry name" value="Nucleotide cyclase"/>
    <property type="match status" value="1"/>
</dbReference>
<gene>
    <name evidence="6" type="ORF">GCM10023151_01860</name>
</gene>
<keyword evidence="3" id="KW-0597">Phosphoprotein</keyword>
<feature type="modified residue" description="4-aspartylphosphate" evidence="3">
    <location>
        <position position="177"/>
    </location>
</feature>
<evidence type="ECO:0000256" key="2">
    <source>
        <dbReference type="ARBA" id="ARBA00034247"/>
    </source>
</evidence>
<organism evidence="6 7">
    <name type="scientific">Kangiella marina</name>
    <dbReference type="NCBI Taxonomy" id="1079178"/>
    <lineage>
        <taxon>Bacteria</taxon>
        <taxon>Pseudomonadati</taxon>
        <taxon>Pseudomonadota</taxon>
        <taxon>Gammaproteobacteria</taxon>
        <taxon>Kangiellales</taxon>
        <taxon>Kangiellaceae</taxon>
        <taxon>Kangiella</taxon>
    </lineage>
</organism>
<dbReference type="PANTHER" id="PTHR45138">
    <property type="entry name" value="REGULATORY COMPONENTS OF SENSORY TRANSDUCTION SYSTEM"/>
    <property type="match status" value="1"/>
</dbReference>
<evidence type="ECO:0000313" key="7">
    <source>
        <dbReference type="Proteomes" id="UP001501011"/>
    </source>
</evidence>
<dbReference type="EC" id="2.7.7.65" evidence="1"/>
<dbReference type="InterPro" id="IPR050469">
    <property type="entry name" value="Diguanylate_Cyclase"/>
</dbReference>
<protein>
    <recommendedName>
        <fullName evidence="1">diguanylate cyclase</fullName>
        <ecNumber evidence="1">2.7.7.65</ecNumber>
    </recommendedName>
</protein>
<dbReference type="NCBIfam" id="TIGR00254">
    <property type="entry name" value="GGDEF"/>
    <property type="match status" value="1"/>
</dbReference>
<evidence type="ECO:0000256" key="3">
    <source>
        <dbReference type="PROSITE-ProRule" id="PRU00169"/>
    </source>
</evidence>
<accession>A0ABP8IBK7</accession>
<comment type="catalytic activity">
    <reaction evidence="2">
        <text>2 GTP = 3',3'-c-di-GMP + 2 diphosphate</text>
        <dbReference type="Rhea" id="RHEA:24898"/>
        <dbReference type="ChEBI" id="CHEBI:33019"/>
        <dbReference type="ChEBI" id="CHEBI:37565"/>
        <dbReference type="ChEBI" id="CHEBI:58805"/>
        <dbReference type="EC" id="2.7.7.65"/>
    </reaction>
</comment>
<dbReference type="PROSITE" id="PS50110">
    <property type="entry name" value="RESPONSE_REGULATORY"/>
    <property type="match status" value="2"/>
</dbReference>
<dbReference type="PROSITE" id="PS50887">
    <property type="entry name" value="GGDEF"/>
    <property type="match status" value="1"/>
</dbReference>
<dbReference type="Proteomes" id="UP001501011">
    <property type="component" value="Unassembled WGS sequence"/>
</dbReference>
<comment type="caution">
    <text evidence="6">The sequence shown here is derived from an EMBL/GenBank/DDBJ whole genome shotgun (WGS) entry which is preliminary data.</text>
</comment>
<feature type="domain" description="Response regulatory" evidence="4">
    <location>
        <begin position="127"/>
        <end position="244"/>
    </location>
</feature>
<dbReference type="Gene3D" id="3.40.50.2300">
    <property type="match status" value="2"/>
</dbReference>
<feature type="domain" description="Response regulatory" evidence="4">
    <location>
        <begin position="3"/>
        <end position="119"/>
    </location>
</feature>
<dbReference type="PANTHER" id="PTHR45138:SF9">
    <property type="entry name" value="DIGUANYLATE CYCLASE DGCM-RELATED"/>
    <property type="match status" value="1"/>
</dbReference>
<dbReference type="SMART" id="SM00267">
    <property type="entry name" value="GGDEF"/>
    <property type="match status" value="1"/>
</dbReference>
<evidence type="ECO:0000259" key="5">
    <source>
        <dbReference type="PROSITE" id="PS50887"/>
    </source>
</evidence>
<keyword evidence="7" id="KW-1185">Reference proteome</keyword>
<comment type="caution">
    <text evidence="3">Lacks conserved residue(s) required for the propagation of feature annotation.</text>
</comment>
<feature type="domain" description="GGDEF" evidence="5">
    <location>
        <begin position="288"/>
        <end position="419"/>
    </location>
</feature>
<dbReference type="SUPFAM" id="SSF52172">
    <property type="entry name" value="CheY-like"/>
    <property type="match status" value="2"/>
</dbReference>
<evidence type="ECO:0000259" key="4">
    <source>
        <dbReference type="PROSITE" id="PS50110"/>
    </source>
</evidence>
<proteinExistence type="predicted"/>
<dbReference type="Gene3D" id="3.30.70.270">
    <property type="match status" value="1"/>
</dbReference>
<name>A0ABP8IBK7_9GAMM</name>
<dbReference type="InterPro" id="IPR011006">
    <property type="entry name" value="CheY-like_superfamily"/>
</dbReference>
<dbReference type="CDD" id="cd01949">
    <property type="entry name" value="GGDEF"/>
    <property type="match status" value="1"/>
</dbReference>
<dbReference type="InterPro" id="IPR001789">
    <property type="entry name" value="Sig_transdc_resp-reg_receiver"/>
</dbReference>
<dbReference type="SMART" id="SM00448">
    <property type="entry name" value="REC"/>
    <property type="match status" value="2"/>
</dbReference>
<dbReference type="InterPro" id="IPR000160">
    <property type="entry name" value="GGDEF_dom"/>
</dbReference>
<dbReference type="Pfam" id="PF00072">
    <property type="entry name" value="Response_reg"/>
    <property type="match status" value="1"/>
</dbReference>
<sequence length="426" mass="49025">MKKIIVVDDSRFFCALIEKQIIEQTPYGVVTCSSLEEAKIVLSRLDKESIQACLTSYRLRDATEGEAIELFRSHNIPTIVLISDVTARLRSRFWQLRVIDYVLKHDKYAINEIINTLSRLERNPNNKIVIVEDSKTSAKMLQILLEVHQYDVMHFNNPKQALDYVKYHQDVKMVITDYNMPEMDGCELTRRLRRLYSKQELAILGMSGAGQTIMSANFLKHGADDFIIKQSFLAEEFYLRVNSYLDRLNTYQELATAASYDYLTKIPNRRHFFEVVEAMHEAAIRHETPVTCAMIDIDKFKSVNDEYGHSVGDEVLRKVAETIKSSTRKSDVVARFGGEEFCMYMNGMSAENAQPYFEKLRQKISDTIIHVEDYTLQVTVSIGLNSKLEQDLNQMLEKADKSLYEAKETGRNRVILNSNLAEVSCS</sequence>
<evidence type="ECO:0000256" key="1">
    <source>
        <dbReference type="ARBA" id="ARBA00012528"/>
    </source>
</evidence>
<dbReference type="EMBL" id="BAABFV010000001">
    <property type="protein sequence ID" value="GAA4355126.1"/>
    <property type="molecule type" value="Genomic_DNA"/>
</dbReference>